<evidence type="ECO:0000256" key="7">
    <source>
        <dbReference type="ARBA" id="ARBA00022771"/>
    </source>
</evidence>
<dbReference type="Pfam" id="PF04438">
    <property type="entry name" value="zf-HIT"/>
    <property type="match status" value="1"/>
</dbReference>
<evidence type="ECO:0000256" key="8">
    <source>
        <dbReference type="ARBA" id="ARBA00022833"/>
    </source>
</evidence>
<dbReference type="PANTHER" id="PTHR13483:SF11">
    <property type="entry name" value="ZINC FINGER HIT DOMAIN-CONTAINING PROTEIN 3"/>
    <property type="match status" value="1"/>
</dbReference>
<evidence type="ECO:0000256" key="3">
    <source>
        <dbReference type="ARBA" id="ARBA00021568"/>
    </source>
</evidence>
<protein>
    <recommendedName>
        <fullName evidence="3">Zinc finger HIT domain-containing protein 3</fullName>
    </recommendedName>
</protein>
<evidence type="ECO:0000256" key="5">
    <source>
        <dbReference type="ARBA" id="ARBA00022553"/>
    </source>
</evidence>
<dbReference type="CDD" id="cd23024">
    <property type="entry name" value="zf-HIT_ZNHIT2-3"/>
    <property type="match status" value="1"/>
</dbReference>
<comment type="subcellular location">
    <subcellularLocation>
        <location evidence="2">Cytoplasm</location>
    </subcellularLocation>
    <subcellularLocation>
        <location evidence="1">Nucleus</location>
    </subcellularLocation>
</comment>
<evidence type="ECO:0000256" key="9">
    <source>
        <dbReference type="ARBA" id="ARBA00023242"/>
    </source>
</evidence>
<dbReference type="PROSITE" id="PS51083">
    <property type="entry name" value="ZF_HIT"/>
    <property type="match status" value="1"/>
</dbReference>
<organism evidence="13 14">
    <name type="scientific">Liparis tanakae</name>
    <name type="common">Tanaka's snailfish</name>
    <dbReference type="NCBI Taxonomy" id="230148"/>
    <lineage>
        <taxon>Eukaryota</taxon>
        <taxon>Metazoa</taxon>
        <taxon>Chordata</taxon>
        <taxon>Craniata</taxon>
        <taxon>Vertebrata</taxon>
        <taxon>Euteleostomi</taxon>
        <taxon>Actinopterygii</taxon>
        <taxon>Neopterygii</taxon>
        <taxon>Teleostei</taxon>
        <taxon>Neoteleostei</taxon>
        <taxon>Acanthomorphata</taxon>
        <taxon>Eupercaria</taxon>
        <taxon>Perciformes</taxon>
        <taxon>Cottioidei</taxon>
        <taxon>Cottales</taxon>
        <taxon>Liparidae</taxon>
        <taxon>Liparis</taxon>
    </lineage>
</organism>
<accession>A0A4Z2HJ75</accession>
<feature type="domain" description="HIT-type" evidence="12">
    <location>
        <begin position="4"/>
        <end position="36"/>
    </location>
</feature>
<gene>
    <name evidence="13" type="primary">Znhit3</name>
    <name evidence="13" type="ORF">EYF80_024732</name>
</gene>
<dbReference type="InterPro" id="IPR051639">
    <property type="entry name" value="BCD1"/>
</dbReference>
<keyword evidence="5" id="KW-0597">Phosphoprotein</keyword>
<evidence type="ECO:0000313" key="14">
    <source>
        <dbReference type="Proteomes" id="UP000314294"/>
    </source>
</evidence>
<dbReference type="GO" id="GO:0000463">
    <property type="term" value="P:maturation of LSU-rRNA from tricistronic rRNA transcript (SSU-rRNA, 5.8S rRNA, LSU-rRNA)"/>
    <property type="evidence" value="ECO:0007669"/>
    <property type="project" value="TreeGrafter"/>
</dbReference>
<dbReference type="GO" id="GO:0070761">
    <property type="term" value="C:pre-snoRNP complex"/>
    <property type="evidence" value="ECO:0007669"/>
    <property type="project" value="TreeGrafter"/>
</dbReference>
<dbReference type="PANTHER" id="PTHR13483">
    <property type="entry name" value="BOX C_D SNORNA PROTEIN 1-RELATED"/>
    <property type="match status" value="1"/>
</dbReference>
<keyword evidence="4" id="KW-0963">Cytoplasm</keyword>
<comment type="subunit">
    <text evidence="10">Thyroid receptor interacting proteins (TRIPs) specifically interact with the ligand binding domain of the thyroid receptor (TR). Requires the presence of thyroid hormone for its interaction. Interacts with NUFIP1. Interacts (via HIT-type zinc finger) with the RUVBL1/RUVBL2 complex in the presence of ADP.</text>
</comment>
<keyword evidence="14" id="KW-1185">Reference proteome</keyword>
<proteinExistence type="predicted"/>
<comment type="caution">
    <text evidence="13">The sequence shown here is derived from an EMBL/GenBank/DDBJ whole genome shotgun (WGS) entry which is preliminary data.</text>
</comment>
<dbReference type="InterPro" id="IPR007529">
    <property type="entry name" value="Znf_HIT"/>
</dbReference>
<dbReference type="InterPro" id="IPR048371">
    <property type="entry name" value="ZNHIT3_C"/>
</dbReference>
<dbReference type="GO" id="GO:0005634">
    <property type="term" value="C:nucleus"/>
    <property type="evidence" value="ECO:0007669"/>
    <property type="project" value="UniProtKB-SubCell"/>
</dbReference>
<dbReference type="Gene3D" id="3.30.60.190">
    <property type="match status" value="1"/>
</dbReference>
<dbReference type="OrthoDB" id="18412at2759"/>
<keyword evidence="9" id="KW-0539">Nucleus</keyword>
<evidence type="ECO:0000256" key="4">
    <source>
        <dbReference type="ARBA" id="ARBA00022490"/>
    </source>
</evidence>
<dbReference type="Proteomes" id="UP000314294">
    <property type="component" value="Unassembled WGS sequence"/>
</dbReference>
<reference evidence="13 14" key="1">
    <citation type="submission" date="2019-03" db="EMBL/GenBank/DDBJ databases">
        <title>First draft genome of Liparis tanakae, snailfish: a comprehensive survey of snailfish specific genes.</title>
        <authorList>
            <person name="Kim W."/>
            <person name="Song I."/>
            <person name="Jeong J.-H."/>
            <person name="Kim D."/>
            <person name="Kim S."/>
            <person name="Ryu S."/>
            <person name="Song J.Y."/>
            <person name="Lee S.K."/>
        </authorList>
    </citation>
    <scope>NUCLEOTIDE SEQUENCE [LARGE SCALE GENOMIC DNA]</scope>
    <source>
        <tissue evidence="13">Muscle</tissue>
    </source>
</reference>
<dbReference type="AlphaFoldDB" id="A0A4Z2HJ75"/>
<dbReference type="SUPFAM" id="SSF144232">
    <property type="entry name" value="HIT/MYND zinc finger-like"/>
    <property type="match status" value="1"/>
</dbReference>
<evidence type="ECO:0000256" key="2">
    <source>
        <dbReference type="ARBA" id="ARBA00004496"/>
    </source>
</evidence>
<dbReference type="GO" id="GO:0000492">
    <property type="term" value="P:box C/D snoRNP assembly"/>
    <property type="evidence" value="ECO:0007669"/>
    <property type="project" value="TreeGrafter"/>
</dbReference>
<evidence type="ECO:0000256" key="11">
    <source>
        <dbReference type="PROSITE-ProRule" id="PRU00453"/>
    </source>
</evidence>
<dbReference type="GO" id="GO:0008270">
    <property type="term" value="F:zinc ion binding"/>
    <property type="evidence" value="ECO:0007669"/>
    <property type="project" value="UniProtKB-UniRule"/>
</dbReference>
<keyword evidence="8" id="KW-0862">Zinc</keyword>
<evidence type="ECO:0000256" key="6">
    <source>
        <dbReference type="ARBA" id="ARBA00022723"/>
    </source>
</evidence>
<dbReference type="EMBL" id="SRLO01000242">
    <property type="protein sequence ID" value="TNN64993.1"/>
    <property type="molecule type" value="Genomic_DNA"/>
</dbReference>
<keyword evidence="7 11" id="KW-0863">Zinc-finger</keyword>
<dbReference type="GO" id="GO:0005737">
    <property type="term" value="C:cytoplasm"/>
    <property type="evidence" value="ECO:0007669"/>
    <property type="project" value="UniProtKB-SubCell"/>
</dbReference>
<name>A0A4Z2HJ75_9TELE</name>
<keyword evidence="6" id="KW-0479">Metal-binding</keyword>
<evidence type="ECO:0000256" key="1">
    <source>
        <dbReference type="ARBA" id="ARBA00004123"/>
    </source>
</evidence>
<evidence type="ECO:0000256" key="10">
    <source>
        <dbReference type="ARBA" id="ARBA00046946"/>
    </source>
</evidence>
<evidence type="ECO:0000313" key="13">
    <source>
        <dbReference type="EMBL" id="TNN64993.1"/>
    </source>
</evidence>
<dbReference type="Pfam" id="PF21373">
    <property type="entry name" value="ZNHIT3_C"/>
    <property type="match status" value="1"/>
</dbReference>
<sequence>MQLCSVCSEHTPKYKCPSCKIRYCSLGCYKRHKDTCLPVEQPAPIDPEAVGSFNSETWTVEDLLHEEDLVDKAPLQRLKLLGQSKELRDLLCNPHLRLLLRSIDGADSKDVAMKAAMQEPLFVEFSDRWREAMTDTIFWKPVAVRDMVMDGVEARARPIGHPRTVTGFWMEESCTEPRSLITGLNTGKSSASFLIREDLVKQRVVRLLKQAGELRRHWVLKRRVQEEMS</sequence>
<evidence type="ECO:0000259" key="12">
    <source>
        <dbReference type="PROSITE" id="PS51083"/>
    </source>
</evidence>
<dbReference type="GO" id="GO:0048254">
    <property type="term" value="P:snoRNA localization"/>
    <property type="evidence" value="ECO:0007669"/>
    <property type="project" value="TreeGrafter"/>
</dbReference>